<sequence>MKETKEMKEMKETKETKEMKSPESEPRRWSPTVAFHPASLWLLHTEEAAGGLTALGLCPPHAASDGVVESPLLKLIGSFLGGTSAVRLLSRFQSLDSGKRLPN</sequence>
<organism evidence="2 3">
    <name type="scientific">Liparis tanakae</name>
    <name type="common">Tanaka's snailfish</name>
    <dbReference type="NCBI Taxonomy" id="230148"/>
    <lineage>
        <taxon>Eukaryota</taxon>
        <taxon>Metazoa</taxon>
        <taxon>Chordata</taxon>
        <taxon>Craniata</taxon>
        <taxon>Vertebrata</taxon>
        <taxon>Euteleostomi</taxon>
        <taxon>Actinopterygii</taxon>
        <taxon>Neopterygii</taxon>
        <taxon>Teleostei</taxon>
        <taxon>Neoteleostei</taxon>
        <taxon>Acanthomorphata</taxon>
        <taxon>Eupercaria</taxon>
        <taxon>Perciformes</taxon>
        <taxon>Cottioidei</taxon>
        <taxon>Cottales</taxon>
        <taxon>Liparidae</taxon>
        <taxon>Liparis</taxon>
    </lineage>
</organism>
<dbReference type="Proteomes" id="UP000314294">
    <property type="component" value="Unassembled WGS sequence"/>
</dbReference>
<dbReference type="AlphaFoldDB" id="A0A4Z2I0V2"/>
<dbReference type="EMBL" id="SRLO01000146">
    <property type="protein sequence ID" value="TNN71676.1"/>
    <property type="molecule type" value="Genomic_DNA"/>
</dbReference>
<accession>A0A4Z2I0V2</accession>
<gene>
    <name evidence="2" type="ORF">EYF80_018027</name>
</gene>
<feature type="compositionally biased region" description="Basic and acidic residues" evidence="1">
    <location>
        <begin position="1"/>
        <end position="28"/>
    </location>
</feature>
<reference evidence="2 3" key="1">
    <citation type="submission" date="2019-03" db="EMBL/GenBank/DDBJ databases">
        <title>First draft genome of Liparis tanakae, snailfish: a comprehensive survey of snailfish specific genes.</title>
        <authorList>
            <person name="Kim W."/>
            <person name="Song I."/>
            <person name="Jeong J.-H."/>
            <person name="Kim D."/>
            <person name="Kim S."/>
            <person name="Ryu S."/>
            <person name="Song J.Y."/>
            <person name="Lee S.K."/>
        </authorList>
    </citation>
    <scope>NUCLEOTIDE SEQUENCE [LARGE SCALE GENOMIC DNA]</scope>
    <source>
        <tissue evidence="2">Muscle</tissue>
    </source>
</reference>
<evidence type="ECO:0000256" key="1">
    <source>
        <dbReference type="SAM" id="MobiDB-lite"/>
    </source>
</evidence>
<name>A0A4Z2I0V2_9TELE</name>
<keyword evidence="3" id="KW-1185">Reference proteome</keyword>
<feature type="region of interest" description="Disordered" evidence="1">
    <location>
        <begin position="1"/>
        <end position="30"/>
    </location>
</feature>
<evidence type="ECO:0000313" key="2">
    <source>
        <dbReference type="EMBL" id="TNN71676.1"/>
    </source>
</evidence>
<comment type="caution">
    <text evidence="2">The sequence shown here is derived from an EMBL/GenBank/DDBJ whole genome shotgun (WGS) entry which is preliminary data.</text>
</comment>
<evidence type="ECO:0000313" key="3">
    <source>
        <dbReference type="Proteomes" id="UP000314294"/>
    </source>
</evidence>
<proteinExistence type="predicted"/>
<protein>
    <submittedName>
        <fullName evidence="2">Uncharacterized protein</fullName>
    </submittedName>
</protein>